<dbReference type="PANTHER" id="PTHR43229:SF2">
    <property type="entry name" value="NODULATION PROTEIN J"/>
    <property type="match status" value="1"/>
</dbReference>
<feature type="domain" description="ABC-2 type transporter transmembrane" evidence="6">
    <location>
        <begin position="22"/>
        <end position="227"/>
    </location>
</feature>
<comment type="subcellular location">
    <subcellularLocation>
        <location evidence="1">Membrane</location>
        <topology evidence="1">Multi-pass membrane protein</topology>
    </subcellularLocation>
</comment>
<dbReference type="AlphaFoldDB" id="A0A538U7L8"/>
<organism evidence="7 8">
    <name type="scientific">Eiseniibacteriota bacterium</name>
    <dbReference type="NCBI Taxonomy" id="2212470"/>
    <lineage>
        <taxon>Bacteria</taxon>
        <taxon>Candidatus Eiseniibacteriota</taxon>
    </lineage>
</organism>
<dbReference type="InterPro" id="IPR000412">
    <property type="entry name" value="ABC_2_transport"/>
</dbReference>
<feature type="transmembrane region" description="Helical" evidence="5">
    <location>
        <begin position="121"/>
        <end position="141"/>
    </location>
</feature>
<proteinExistence type="predicted"/>
<keyword evidence="2 5" id="KW-0812">Transmembrane</keyword>
<dbReference type="PANTHER" id="PTHR43229">
    <property type="entry name" value="NODULATION PROTEIN J"/>
    <property type="match status" value="1"/>
</dbReference>
<dbReference type="PIRSF" id="PIRSF006648">
    <property type="entry name" value="DrrB"/>
    <property type="match status" value="1"/>
</dbReference>
<name>A0A538U7L8_UNCEI</name>
<dbReference type="GO" id="GO:0140359">
    <property type="term" value="F:ABC-type transporter activity"/>
    <property type="evidence" value="ECO:0007669"/>
    <property type="project" value="InterPro"/>
</dbReference>
<evidence type="ECO:0000256" key="4">
    <source>
        <dbReference type="ARBA" id="ARBA00023136"/>
    </source>
</evidence>
<reference evidence="7 8" key="1">
    <citation type="journal article" date="2019" name="Nat. Microbiol.">
        <title>Mediterranean grassland soil C-N compound turnover is dependent on rainfall and depth, and is mediated by genomically divergent microorganisms.</title>
        <authorList>
            <person name="Diamond S."/>
            <person name="Andeer P.F."/>
            <person name="Li Z."/>
            <person name="Crits-Christoph A."/>
            <person name="Burstein D."/>
            <person name="Anantharaman K."/>
            <person name="Lane K.R."/>
            <person name="Thomas B.C."/>
            <person name="Pan C."/>
            <person name="Northen T.R."/>
            <person name="Banfield J.F."/>
        </authorList>
    </citation>
    <scope>NUCLEOTIDE SEQUENCE [LARGE SCALE GENOMIC DNA]</scope>
    <source>
        <strain evidence="7">WS_11</strain>
    </source>
</reference>
<evidence type="ECO:0000313" key="7">
    <source>
        <dbReference type="EMBL" id="TMQ71886.1"/>
    </source>
</evidence>
<feature type="transmembrane region" description="Helical" evidence="5">
    <location>
        <begin position="246"/>
        <end position="269"/>
    </location>
</feature>
<dbReference type="GO" id="GO:0043190">
    <property type="term" value="C:ATP-binding cassette (ABC) transporter complex"/>
    <property type="evidence" value="ECO:0007669"/>
    <property type="project" value="InterPro"/>
</dbReference>
<evidence type="ECO:0000256" key="1">
    <source>
        <dbReference type="ARBA" id="ARBA00004141"/>
    </source>
</evidence>
<feature type="transmembrane region" description="Helical" evidence="5">
    <location>
        <begin position="183"/>
        <end position="202"/>
    </location>
</feature>
<evidence type="ECO:0000256" key="5">
    <source>
        <dbReference type="SAM" id="Phobius"/>
    </source>
</evidence>
<dbReference type="Pfam" id="PF01061">
    <property type="entry name" value="ABC2_membrane"/>
    <property type="match status" value="1"/>
</dbReference>
<evidence type="ECO:0000256" key="3">
    <source>
        <dbReference type="ARBA" id="ARBA00022989"/>
    </source>
</evidence>
<accession>A0A538U7L8</accession>
<dbReference type="InterPro" id="IPR051784">
    <property type="entry name" value="Nod_factor_ABC_transporter"/>
</dbReference>
<evidence type="ECO:0000313" key="8">
    <source>
        <dbReference type="Proteomes" id="UP000319771"/>
    </source>
</evidence>
<keyword evidence="3 5" id="KW-1133">Transmembrane helix</keyword>
<dbReference type="InterPro" id="IPR013525">
    <property type="entry name" value="ABC2_TM"/>
</dbReference>
<keyword evidence="4 5" id="KW-0472">Membrane</keyword>
<dbReference type="Proteomes" id="UP000319771">
    <property type="component" value="Unassembled WGS sequence"/>
</dbReference>
<evidence type="ECO:0000259" key="6">
    <source>
        <dbReference type="Pfam" id="PF01061"/>
    </source>
</evidence>
<feature type="transmembrane region" description="Helical" evidence="5">
    <location>
        <begin position="64"/>
        <end position="90"/>
    </location>
</feature>
<feature type="transmembrane region" description="Helical" evidence="5">
    <location>
        <begin position="33"/>
        <end position="52"/>
    </location>
</feature>
<comment type="caution">
    <text evidence="7">The sequence shown here is derived from an EMBL/GenBank/DDBJ whole genome shotgun (WGS) entry which is preliminary data.</text>
</comment>
<feature type="transmembrane region" description="Helical" evidence="5">
    <location>
        <begin position="153"/>
        <end position="177"/>
    </location>
</feature>
<dbReference type="EMBL" id="VBPB01000134">
    <property type="protein sequence ID" value="TMQ71886.1"/>
    <property type="molecule type" value="Genomic_DNA"/>
</dbReference>
<gene>
    <name evidence="7" type="ORF">E6K81_09015</name>
</gene>
<protein>
    <submittedName>
        <fullName evidence="7">ABC transporter permease</fullName>
    </submittedName>
</protein>
<sequence length="285" mass="31473">MAVSRPAVLAARLRTAAWLGWQIEANWADPFTFIVYSAVRPLATALILAVMYRAVAGIASSGQAFLGFYVANAFHEYVIRVLVGMGWVIVEEREEFETLKFVYTSPIGMFTYLWGRSSVKFVQASLSLLLILTTGWLILGLRWDWGAVRWLPLLLSFVLGLIAIVYFGFFVAGWALVLPRAAISVNEGVAAALTLLCGVIFPIDLLPRAVQVVAMLLPFTWWYEALRRFLIGHGASARLSSFSDGALLAALAVSTALFSCVSVWGYGVLERRARQNGKLDQARLF</sequence>
<feature type="transmembrane region" description="Helical" evidence="5">
    <location>
        <begin position="209"/>
        <end position="226"/>
    </location>
</feature>
<evidence type="ECO:0000256" key="2">
    <source>
        <dbReference type="ARBA" id="ARBA00022692"/>
    </source>
</evidence>